<dbReference type="SUPFAM" id="SSF103032">
    <property type="entry name" value="Hypothetical protein YwqG"/>
    <property type="match status" value="1"/>
</dbReference>
<protein>
    <recommendedName>
        <fullName evidence="3">DUF1963 domain-containing protein</fullName>
    </recommendedName>
</protein>
<name>A0A160NWZ4_STRLU</name>
<evidence type="ECO:0000313" key="2">
    <source>
        <dbReference type="Proteomes" id="UP000217676"/>
    </source>
</evidence>
<sequence>MRRPARTVDAMAHLTPYRPLDITVPFPELASWARTATRLHPQPGAPAAGESSVGGPLLWPAGEAWPVCEEHGPGQRGIAPERVRRHRRLLDEVRTRPRAADGGYGYTAAERAEIDELTRTGHQPDRHDGGPLPLLALAQLYVRDVPDLALFAPPGTGLLQVLWCPFYEHRYDGTSSHFGPSTRLVWRRAGDVADPLRVQPEPGVVERTYYLPEPCVVHPEQVTDYPYLDYLPTGLGARIDAWEDELVARMGDLAPGYQYDLSLAPGWKVGGWDSWHKTDLVRVFCDACGTEMRVLLTIDSYESCEPNGSWEPYTLPKGTTGIQVGRDGEYRAFVCPADPAHPHRMSMQ</sequence>
<gene>
    <name evidence="1" type="ORF">SLA_1608</name>
</gene>
<dbReference type="EMBL" id="AP017424">
    <property type="protein sequence ID" value="BAU82546.1"/>
    <property type="molecule type" value="Genomic_DNA"/>
</dbReference>
<organism evidence="1 2">
    <name type="scientific">Streptomyces laurentii</name>
    <dbReference type="NCBI Taxonomy" id="39478"/>
    <lineage>
        <taxon>Bacteria</taxon>
        <taxon>Bacillati</taxon>
        <taxon>Actinomycetota</taxon>
        <taxon>Actinomycetes</taxon>
        <taxon>Kitasatosporales</taxon>
        <taxon>Streptomycetaceae</taxon>
        <taxon>Streptomyces</taxon>
    </lineage>
</organism>
<dbReference type="AlphaFoldDB" id="A0A160NWZ4"/>
<dbReference type="Proteomes" id="UP000217676">
    <property type="component" value="Chromosome"/>
</dbReference>
<reference evidence="1 2" key="1">
    <citation type="journal article" date="2016" name="Genome Announc.">
        <title>Complete Genome Sequence of Thiostrepton-Producing Streptomyces laurentii ATCC 31255.</title>
        <authorList>
            <person name="Doi K."/>
            <person name="Fujino Y."/>
            <person name="Nagayoshi Y."/>
            <person name="Ohshima T."/>
            <person name="Ogata S."/>
        </authorList>
    </citation>
    <scope>NUCLEOTIDE SEQUENCE [LARGE SCALE GENOMIC DNA]</scope>
    <source>
        <strain evidence="1 2">ATCC 31255</strain>
    </source>
</reference>
<evidence type="ECO:0000313" key="1">
    <source>
        <dbReference type="EMBL" id="BAU82546.1"/>
    </source>
</evidence>
<accession>A0A160NWZ4</accession>
<dbReference type="KEGG" id="slau:SLA_1608"/>
<dbReference type="InterPro" id="IPR035948">
    <property type="entry name" value="YwqG-like_sf"/>
</dbReference>
<evidence type="ECO:0008006" key="3">
    <source>
        <dbReference type="Google" id="ProtNLM"/>
    </source>
</evidence>
<proteinExistence type="predicted"/>
<dbReference type="Gene3D" id="2.30.320.10">
    <property type="entry name" value="YwqG-like"/>
    <property type="match status" value="1"/>
</dbReference>
<keyword evidence="2" id="KW-1185">Reference proteome</keyword>